<dbReference type="InterPro" id="IPR004643">
    <property type="entry name" value="Fe-S_L-Ser_bsu"/>
</dbReference>
<evidence type="ECO:0000256" key="11">
    <source>
        <dbReference type="PIRNR" id="PIRNR036692"/>
    </source>
</evidence>
<keyword evidence="9 11" id="KW-0456">Lyase</keyword>
<dbReference type="PIRSF" id="PIRSF036692">
    <property type="entry name" value="SDH_B"/>
    <property type="match status" value="1"/>
</dbReference>
<dbReference type="CDD" id="cd04903">
    <property type="entry name" value="ACT_LSD"/>
    <property type="match status" value="1"/>
</dbReference>
<dbReference type="PANTHER" id="PTHR30182">
    <property type="entry name" value="L-SERINE DEHYDRATASE"/>
    <property type="match status" value="1"/>
</dbReference>
<accession>A0A848CZX7</accession>
<dbReference type="UniPathway" id="UPA00138"/>
<evidence type="ECO:0000256" key="12">
    <source>
        <dbReference type="RuleBase" id="RU366059"/>
    </source>
</evidence>
<comment type="caution">
    <text evidence="14">The sequence shown here is derived from an EMBL/GenBank/DDBJ whole genome shotgun (WGS) entry which is preliminary data.</text>
</comment>
<dbReference type="PANTHER" id="PTHR30182:SF12">
    <property type="entry name" value="L-SERINE DEHYDRATASE, BETA CHAIN-RELATED"/>
    <property type="match status" value="1"/>
</dbReference>
<comment type="similarity">
    <text evidence="3 11 12">Belongs to the iron-sulfur dependent L-serine dehydratase family.</text>
</comment>
<keyword evidence="7 11" id="KW-0408">Iron</keyword>
<comment type="catalytic activity">
    <reaction evidence="10 11 12">
        <text>L-serine = pyruvate + NH4(+)</text>
        <dbReference type="Rhea" id="RHEA:19169"/>
        <dbReference type="ChEBI" id="CHEBI:15361"/>
        <dbReference type="ChEBI" id="CHEBI:28938"/>
        <dbReference type="ChEBI" id="CHEBI:33384"/>
        <dbReference type="EC" id="4.3.1.17"/>
    </reaction>
</comment>
<sequence>MKYRSVFDIIGPIMIGPSSSHTAGAARIGLLARNLFGNQPTRADILFYGSFAKTYKGHGTDIAIVGGILGFNTFDKRITESLSIAQEQHVDIIIRTSDDIPNHPNTARVTISDETKTISVCGISIGGGKMEITEVDDFPVRITGDMPTLLVWHEDRYGMVAAVSEVLAAHKINIGYMDMARKSRGAEALMVIETDQVASETICQELCVLPYINRVSSIPAL</sequence>
<protein>
    <recommendedName>
        <fullName evidence="11">L-serine deaminase</fullName>
    </recommendedName>
</protein>
<dbReference type="Gene3D" id="3.30.1330.90">
    <property type="entry name" value="D-3-phosphoglycerate dehydrogenase, domain 3"/>
    <property type="match status" value="1"/>
</dbReference>
<dbReference type="FunFam" id="3.30.1330.90:FF:000004">
    <property type="entry name" value="L-serine dehydratase, iron-sulfur-dependent subunit beta"/>
    <property type="match status" value="1"/>
</dbReference>
<reference evidence="14 15" key="1">
    <citation type="submission" date="2020-04" db="EMBL/GenBank/DDBJ databases">
        <authorList>
            <person name="Hitch T.C.A."/>
            <person name="Wylensek D."/>
            <person name="Clavel T."/>
        </authorList>
    </citation>
    <scope>NUCLEOTIDE SEQUENCE [LARGE SCALE GENOMIC DNA]</scope>
    <source>
        <strain evidence="14 15">WB01_D5_05</strain>
    </source>
</reference>
<dbReference type="SUPFAM" id="SSF143548">
    <property type="entry name" value="Serine metabolism enzymes domain"/>
    <property type="match status" value="1"/>
</dbReference>
<name>A0A848CZX7_ANEAE</name>
<evidence type="ECO:0000256" key="4">
    <source>
        <dbReference type="ARBA" id="ARBA00022432"/>
    </source>
</evidence>
<keyword evidence="5 11" id="KW-0004">4Fe-4S</keyword>
<dbReference type="Proteomes" id="UP000561326">
    <property type="component" value="Unassembled WGS sequence"/>
</dbReference>
<dbReference type="GO" id="GO:0046872">
    <property type="term" value="F:metal ion binding"/>
    <property type="evidence" value="ECO:0007669"/>
    <property type="project" value="UniProtKB-UniRule"/>
</dbReference>
<dbReference type="InterPro" id="IPR002912">
    <property type="entry name" value="ACT_dom"/>
</dbReference>
<gene>
    <name evidence="14" type="primary">sdaAB</name>
    <name evidence="14" type="ORF">HF838_13965</name>
</gene>
<dbReference type="InterPro" id="IPR045865">
    <property type="entry name" value="ACT-like_dom_sf"/>
</dbReference>
<comment type="cofactor">
    <cofactor evidence="1 12">
        <name>[4Fe-4S] cluster</name>
        <dbReference type="ChEBI" id="CHEBI:49883"/>
    </cofactor>
</comment>
<keyword evidence="6 11" id="KW-0479">Metal-binding</keyword>
<dbReference type="AlphaFoldDB" id="A0A848CZX7"/>
<keyword evidence="4 11" id="KW-0312">Gluconeogenesis</keyword>
<dbReference type="InterPro" id="IPR029009">
    <property type="entry name" value="ASB_dom_sf"/>
</dbReference>
<dbReference type="GO" id="GO:0006094">
    <property type="term" value="P:gluconeogenesis"/>
    <property type="evidence" value="ECO:0007669"/>
    <property type="project" value="UniProtKB-UniRule"/>
</dbReference>
<evidence type="ECO:0000256" key="9">
    <source>
        <dbReference type="ARBA" id="ARBA00023239"/>
    </source>
</evidence>
<evidence type="ECO:0000313" key="15">
    <source>
        <dbReference type="Proteomes" id="UP000561326"/>
    </source>
</evidence>
<evidence type="ECO:0000256" key="2">
    <source>
        <dbReference type="ARBA" id="ARBA00004742"/>
    </source>
</evidence>
<dbReference type="Pfam" id="PF03315">
    <property type="entry name" value="SDH_beta"/>
    <property type="match status" value="1"/>
</dbReference>
<evidence type="ECO:0000313" key="14">
    <source>
        <dbReference type="EMBL" id="NME99367.1"/>
    </source>
</evidence>
<dbReference type="Gene3D" id="3.30.70.260">
    <property type="match status" value="1"/>
</dbReference>
<evidence type="ECO:0000256" key="10">
    <source>
        <dbReference type="ARBA" id="ARBA00049406"/>
    </source>
</evidence>
<feature type="domain" description="ACT" evidence="13">
    <location>
        <begin position="148"/>
        <end position="220"/>
    </location>
</feature>
<organism evidence="14 15">
    <name type="scientific">Aneurinibacillus aneurinilyticus</name>
    <name type="common">Bacillus aneurinolyticus</name>
    <dbReference type="NCBI Taxonomy" id="1391"/>
    <lineage>
        <taxon>Bacteria</taxon>
        <taxon>Bacillati</taxon>
        <taxon>Bacillota</taxon>
        <taxon>Bacilli</taxon>
        <taxon>Bacillales</taxon>
        <taxon>Paenibacillaceae</taxon>
        <taxon>Aneurinibacillus group</taxon>
        <taxon>Aneurinibacillus</taxon>
    </lineage>
</organism>
<dbReference type="PROSITE" id="PS51671">
    <property type="entry name" value="ACT"/>
    <property type="match status" value="1"/>
</dbReference>
<proteinExistence type="inferred from homology"/>
<dbReference type="GO" id="GO:0051539">
    <property type="term" value="F:4 iron, 4 sulfur cluster binding"/>
    <property type="evidence" value="ECO:0007669"/>
    <property type="project" value="UniProtKB-UniRule"/>
</dbReference>
<evidence type="ECO:0000256" key="8">
    <source>
        <dbReference type="ARBA" id="ARBA00023014"/>
    </source>
</evidence>
<comment type="pathway">
    <text evidence="2 11">Carbohydrate biosynthesis; gluconeogenesis.</text>
</comment>
<evidence type="ECO:0000256" key="5">
    <source>
        <dbReference type="ARBA" id="ARBA00022485"/>
    </source>
</evidence>
<keyword evidence="8 11" id="KW-0411">Iron-sulfur</keyword>
<dbReference type="InterPro" id="IPR051318">
    <property type="entry name" value="Fe-S_L-Ser"/>
</dbReference>
<dbReference type="EMBL" id="JABAGO010000027">
    <property type="protein sequence ID" value="NME99367.1"/>
    <property type="molecule type" value="Genomic_DNA"/>
</dbReference>
<evidence type="ECO:0000256" key="3">
    <source>
        <dbReference type="ARBA" id="ARBA00008636"/>
    </source>
</evidence>
<evidence type="ECO:0000259" key="13">
    <source>
        <dbReference type="PROSITE" id="PS51671"/>
    </source>
</evidence>
<evidence type="ECO:0000256" key="1">
    <source>
        <dbReference type="ARBA" id="ARBA00001966"/>
    </source>
</evidence>
<evidence type="ECO:0000256" key="7">
    <source>
        <dbReference type="ARBA" id="ARBA00023004"/>
    </source>
</evidence>
<dbReference type="SUPFAM" id="SSF55021">
    <property type="entry name" value="ACT-like"/>
    <property type="match status" value="1"/>
</dbReference>
<dbReference type="RefSeq" id="WP_168975559.1">
    <property type="nucleotide sequence ID" value="NZ_JABAGO010000027.1"/>
</dbReference>
<dbReference type="InterPro" id="IPR005131">
    <property type="entry name" value="Ser_deHydtase_bsu"/>
</dbReference>
<dbReference type="Pfam" id="PF01842">
    <property type="entry name" value="ACT"/>
    <property type="match status" value="1"/>
</dbReference>
<evidence type="ECO:0000256" key="6">
    <source>
        <dbReference type="ARBA" id="ARBA00022723"/>
    </source>
</evidence>
<dbReference type="NCBIfam" id="TIGR00719">
    <property type="entry name" value="sda_beta"/>
    <property type="match status" value="1"/>
</dbReference>
<dbReference type="GO" id="GO:0003941">
    <property type="term" value="F:L-serine ammonia-lyase activity"/>
    <property type="evidence" value="ECO:0007669"/>
    <property type="project" value="UniProtKB-UniRule"/>
</dbReference>